<organism evidence="3 4">
    <name type="scientific">Cotesia glomerata</name>
    <name type="common">Lepidopteran parasitic wasp</name>
    <name type="synonym">Apanteles glomeratus</name>
    <dbReference type="NCBI Taxonomy" id="32391"/>
    <lineage>
        <taxon>Eukaryota</taxon>
        <taxon>Metazoa</taxon>
        <taxon>Ecdysozoa</taxon>
        <taxon>Arthropoda</taxon>
        <taxon>Hexapoda</taxon>
        <taxon>Insecta</taxon>
        <taxon>Pterygota</taxon>
        <taxon>Neoptera</taxon>
        <taxon>Endopterygota</taxon>
        <taxon>Hymenoptera</taxon>
        <taxon>Apocrita</taxon>
        <taxon>Ichneumonoidea</taxon>
        <taxon>Braconidae</taxon>
        <taxon>Microgastrinae</taxon>
        <taxon>Cotesia</taxon>
    </lineage>
</organism>
<comment type="caution">
    <text evidence="3">The sequence shown here is derived from an EMBL/GenBank/DDBJ whole genome shotgun (WGS) entry which is preliminary data.</text>
</comment>
<dbReference type="SMART" id="SM01025">
    <property type="entry name" value="BEN"/>
    <property type="match status" value="1"/>
</dbReference>
<dbReference type="EMBL" id="JAHXZJ010001492">
    <property type="protein sequence ID" value="KAH0552461.1"/>
    <property type="molecule type" value="Genomic_DNA"/>
</dbReference>
<evidence type="ECO:0000313" key="3">
    <source>
        <dbReference type="EMBL" id="KAH0552461.1"/>
    </source>
</evidence>
<dbReference type="AlphaFoldDB" id="A0AAV7IKF4"/>
<dbReference type="GO" id="GO:0003677">
    <property type="term" value="F:DNA binding"/>
    <property type="evidence" value="ECO:0007669"/>
    <property type="project" value="InterPro"/>
</dbReference>
<feature type="region of interest" description="Disordered" evidence="1">
    <location>
        <begin position="82"/>
        <end position="101"/>
    </location>
</feature>
<evidence type="ECO:0000313" key="4">
    <source>
        <dbReference type="Proteomes" id="UP000826195"/>
    </source>
</evidence>
<proteinExistence type="predicted"/>
<dbReference type="InterPro" id="IPR018379">
    <property type="entry name" value="BEN_domain"/>
</dbReference>
<reference evidence="3 4" key="1">
    <citation type="journal article" date="2021" name="J. Hered.">
        <title>A chromosome-level genome assembly of the parasitoid wasp, Cotesia glomerata (Hymenoptera: Braconidae).</title>
        <authorList>
            <person name="Pinto B.J."/>
            <person name="Weis J.J."/>
            <person name="Gamble T."/>
            <person name="Ode P.J."/>
            <person name="Paul R."/>
            <person name="Zaspel J.M."/>
        </authorList>
    </citation>
    <scope>NUCLEOTIDE SEQUENCE [LARGE SCALE GENOMIC DNA]</scope>
    <source>
        <strain evidence="3">CgM1</strain>
    </source>
</reference>
<dbReference type="Proteomes" id="UP000826195">
    <property type="component" value="Unassembled WGS sequence"/>
</dbReference>
<protein>
    <recommendedName>
        <fullName evidence="2">BEN domain-containing protein</fullName>
    </recommendedName>
</protein>
<dbReference type="Pfam" id="PF10523">
    <property type="entry name" value="BEN"/>
    <property type="match status" value="1"/>
</dbReference>
<name>A0AAV7IKF4_COTGL</name>
<sequence>MMAKLVKMYNVQKYHQRSSQSSKNPPFSMSKFIAIEIGYEGSNVFVRRRQWDTANSRDTFQSMGVSLVRALFDDETLLQSNYKGGKSKSNKNAPQRPGLDPNIMTSIKDFKTYILEAVKRQFPVEFKQFVFGMAINNMMTKFRRKNVVADDMEEEQEV</sequence>
<gene>
    <name evidence="3" type="ORF">KQX54_010364</name>
</gene>
<evidence type="ECO:0000256" key="1">
    <source>
        <dbReference type="SAM" id="MobiDB-lite"/>
    </source>
</evidence>
<feature type="domain" description="BEN" evidence="2">
    <location>
        <begin position="41"/>
        <end position="146"/>
    </location>
</feature>
<dbReference type="PROSITE" id="PS51457">
    <property type="entry name" value="BEN"/>
    <property type="match status" value="1"/>
</dbReference>
<keyword evidence="4" id="KW-1185">Reference proteome</keyword>
<accession>A0AAV7IKF4</accession>
<dbReference type="Gene3D" id="1.10.10.2590">
    <property type="entry name" value="BEN domain"/>
    <property type="match status" value="1"/>
</dbReference>
<evidence type="ECO:0000259" key="2">
    <source>
        <dbReference type="PROSITE" id="PS51457"/>
    </source>
</evidence>